<sequence length="97" mass="11897">MALLDHKEIQQDLKMIEENIKTLEKQYMDYFDNVISVEPKALRAQTDALIRKWWGKPIANARLRFQIQNIVQRYSIYKEKWNRQLRLKARQEREEAY</sequence>
<proteinExistence type="predicted"/>
<organism evidence="2">
    <name type="scientific">Vecturithrix granuli</name>
    <dbReference type="NCBI Taxonomy" id="1499967"/>
    <lineage>
        <taxon>Bacteria</taxon>
        <taxon>Candidatus Moduliflexota</taxon>
        <taxon>Candidatus Vecturitrichia</taxon>
        <taxon>Candidatus Vecturitrichales</taxon>
        <taxon>Candidatus Vecturitrichaceae</taxon>
        <taxon>Candidatus Vecturithrix</taxon>
    </lineage>
</organism>
<dbReference type="HOGENOM" id="CLU_2341068_0_0_0"/>
<evidence type="ECO:0000313" key="3">
    <source>
        <dbReference type="Proteomes" id="UP000030661"/>
    </source>
</evidence>
<accession>A0A081BVB7</accession>
<name>A0A081BVB7_VECG1</name>
<protein>
    <submittedName>
        <fullName evidence="2">Uncharacterized protein</fullName>
    </submittedName>
</protein>
<dbReference type="AlphaFoldDB" id="A0A081BVB7"/>
<keyword evidence="1" id="KW-0175">Coiled coil</keyword>
<keyword evidence="3" id="KW-1185">Reference proteome</keyword>
<evidence type="ECO:0000256" key="1">
    <source>
        <dbReference type="SAM" id="Coils"/>
    </source>
</evidence>
<evidence type="ECO:0000313" key="2">
    <source>
        <dbReference type="EMBL" id="GAK56272.1"/>
    </source>
</evidence>
<feature type="coiled-coil region" evidence="1">
    <location>
        <begin position="6"/>
        <end position="33"/>
    </location>
</feature>
<dbReference type="Proteomes" id="UP000030661">
    <property type="component" value="Unassembled WGS sequence"/>
</dbReference>
<gene>
    <name evidence="2" type="ORF">U27_03234</name>
</gene>
<dbReference type="STRING" id="1499967.U27_03234"/>
<dbReference type="EMBL" id="DF820464">
    <property type="protein sequence ID" value="GAK56272.1"/>
    <property type="molecule type" value="Genomic_DNA"/>
</dbReference>
<reference evidence="2" key="1">
    <citation type="journal article" date="2015" name="PeerJ">
        <title>First genomic representation of candidate bacterial phylum KSB3 points to enhanced environmental sensing as a trigger of wastewater bulking.</title>
        <authorList>
            <person name="Sekiguchi Y."/>
            <person name="Ohashi A."/>
            <person name="Parks D.H."/>
            <person name="Yamauchi T."/>
            <person name="Tyson G.W."/>
            <person name="Hugenholtz P."/>
        </authorList>
    </citation>
    <scope>NUCLEOTIDE SEQUENCE [LARGE SCALE GENOMIC DNA]</scope>
</reference>